<dbReference type="InterPro" id="IPR036390">
    <property type="entry name" value="WH_DNA-bd_sf"/>
</dbReference>
<evidence type="ECO:0000313" key="4">
    <source>
        <dbReference type="Proteomes" id="UP001374535"/>
    </source>
</evidence>
<dbReference type="Pfam" id="PF00610">
    <property type="entry name" value="DEP"/>
    <property type="match status" value="1"/>
</dbReference>
<sequence length="670" mass="75956">MERSKPPVRGKSSLTMQIHGCRHDNDRSCNSCNDDGVKRVVPFLSFSLPPSFPLSLKQQTTKMGLEVEEPITTTEQSTAPETRSLSSPQKVQNNLTVTSTLPIVQPHALLPQPVPPTASLRNDVTVSSAFGKFFHQRRHELSSAISRGISTLKHQTDDALKKNKNEGVTEFNLSGLKIFVAVKKNAPFSQRRISFFSRSNCRECSAVRSFFRERALSFVEINVDVFTERDKELRERTGSTTVPKIFFGEKLIGGLVELNALRKDGNKEFERQLKDAEGEGPAAPVYGFDEAAEETVKEEADEETLKVVKVLRQRLPIQDRVLKMKIARNCFAGSELVEFLVRNHGYAPAKAVEIGKQLCKKHFIHHVFGENDFEEGNHFYRFIEHEPLISKCFNFRGATYDSEPKAAAAVCDRLTKIMCAILESYASEDRQRVDYLAISKSEEFRRYVNMTQDLQRVNLLELSENETLAFFLNLYNAMIIHAVIRVGCPEGVINRRSFSEFHYLIGGHPYSLSAIKNGILRSNRRSPYSLIKPFGSGDRRLELALVKMNPLVHFGLCNGTKSSPKVRFFSPYRVAEELRCAAREFFENDGIEVDLEKRTIHLTPIFKWYSGDFGQEKNMLKWIINYLDANKAGLLTHLLDEILLIDRTICKPKSGAKMVIFVSVKEGASR</sequence>
<dbReference type="InterPro" id="IPR036249">
    <property type="entry name" value="Thioredoxin-like_sf"/>
</dbReference>
<dbReference type="SMART" id="SM00049">
    <property type="entry name" value="DEP"/>
    <property type="match status" value="1"/>
</dbReference>
<accession>A0AAQ3NRK9</accession>
<keyword evidence="4" id="KW-1185">Reference proteome</keyword>
<dbReference type="Gene3D" id="1.10.10.10">
    <property type="entry name" value="Winged helix-like DNA-binding domain superfamily/Winged helix DNA-binding domain"/>
    <property type="match status" value="1"/>
</dbReference>
<dbReference type="Pfam" id="PF04784">
    <property type="entry name" value="DUF547"/>
    <property type="match status" value="1"/>
</dbReference>
<evidence type="ECO:0000259" key="2">
    <source>
        <dbReference type="PROSITE" id="PS50186"/>
    </source>
</evidence>
<dbReference type="InterPro" id="IPR000591">
    <property type="entry name" value="DEP_dom"/>
</dbReference>
<protein>
    <recommendedName>
        <fullName evidence="2">DEP domain-containing protein</fullName>
    </recommendedName>
</protein>
<proteinExistence type="predicted"/>
<dbReference type="PANTHER" id="PTHR46361:SF4">
    <property type="entry name" value="DISHEVELLED_EGL-10_LECKSTRIN DOMAIN PROTEIN"/>
    <property type="match status" value="1"/>
</dbReference>
<evidence type="ECO:0000313" key="3">
    <source>
        <dbReference type="EMBL" id="WVZ13298.1"/>
    </source>
</evidence>
<feature type="region of interest" description="Disordered" evidence="1">
    <location>
        <begin position="72"/>
        <end position="91"/>
    </location>
</feature>
<dbReference type="InterPro" id="IPR002109">
    <property type="entry name" value="Glutaredoxin"/>
</dbReference>
<dbReference type="InterPro" id="IPR006869">
    <property type="entry name" value="DUF547"/>
</dbReference>
<gene>
    <name evidence="3" type="ORF">V8G54_017828</name>
</gene>
<reference evidence="3 4" key="1">
    <citation type="journal article" date="2023" name="Life. Sci Alliance">
        <title>Evolutionary insights into 3D genome organization and epigenetic landscape of Vigna mungo.</title>
        <authorList>
            <person name="Junaid A."/>
            <person name="Singh B."/>
            <person name="Bhatia S."/>
        </authorList>
    </citation>
    <scope>NUCLEOTIDE SEQUENCE [LARGE SCALE GENOMIC DNA]</scope>
    <source>
        <strain evidence="3">Urdbean</strain>
    </source>
</reference>
<evidence type="ECO:0000256" key="1">
    <source>
        <dbReference type="SAM" id="MobiDB-lite"/>
    </source>
</evidence>
<dbReference type="PROSITE" id="PS50186">
    <property type="entry name" value="DEP"/>
    <property type="match status" value="1"/>
</dbReference>
<dbReference type="CDD" id="cd04371">
    <property type="entry name" value="DEP"/>
    <property type="match status" value="1"/>
</dbReference>
<dbReference type="InterPro" id="IPR036388">
    <property type="entry name" value="WH-like_DNA-bd_sf"/>
</dbReference>
<dbReference type="InterPro" id="IPR014025">
    <property type="entry name" value="Glutaredoxin_subgr"/>
</dbReference>
<dbReference type="Pfam" id="PF00462">
    <property type="entry name" value="Glutaredoxin"/>
    <property type="match status" value="1"/>
</dbReference>
<name>A0AAQ3NRK9_VIGMU</name>
<dbReference type="PANTHER" id="PTHR46361">
    <property type="entry name" value="ELECTRON CARRIER/ PROTEIN DISULFIDE OXIDOREDUCTASE"/>
    <property type="match status" value="1"/>
</dbReference>
<dbReference type="AlphaFoldDB" id="A0AAQ3NRK9"/>
<dbReference type="GO" id="GO:0035556">
    <property type="term" value="P:intracellular signal transduction"/>
    <property type="evidence" value="ECO:0007669"/>
    <property type="project" value="InterPro"/>
</dbReference>
<dbReference type="Gene3D" id="3.40.30.10">
    <property type="entry name" value="Glutaredoxin"/>
    <property type="match status" value="1"/>
</dbReference>
<dbReference type="Proteomes" id="UP001374535">
    <property type="component" value="Chromosome 5"/>
</dbReference>
<dbReference type="EMBL" id="CP144696">
    <property type="protein sequence ID" value="WVZ13298.1"/>
    <property type="molecule type" value="Genomic_DNA"/>
</dbReference>
<dbReference type="PRINTS" id="PR00160">
    <property type="entry name" value="GLUTAREDOXIN"/>
</dbReference>
<dbReference type="SUPFAM" id="SSF52833">
    <property type="entry name" value="Thioredoxin-like"/>
    <property type="match status" value="1"/>
</dbReference>
<organism evidence="3 4">
    <name type="scientific">Vigna mungo</name>
    <name type="common">Black gram</name>
    <name type="synonym">Phaseolus mungo</name>
    <dbReference type="NCBI Taxonomy" id="3915"/>
    <lineage>
        <taxon>Eukaryota</taxon>
        <taxon>Viridiplantae</taxon>
        <taxon>Streptophyta</taxon>
        <taxon>Embryophyta</taxon>
        <taxon>Tracheophyta</taxon>
        <taxon>Spermatophyta</taxon>
        <taxon>Magnoliopsida</taxon>
        <taxon>eudicotyledons</taxon>
        <taxon>Gunneridae</taxon>
        <taxon>Pentapetalae</taxon>
        <taxon>rosids</taxon>
        <taxon>fabids</taxon>
        <taxon>Fabales</taxon>
        <taxon>Fabaceae</taxon>
        <taxon>Papilionoideae</taxon>
        <taxon>50 kb inversion clade</taxon>
        <taxon>NPAAA clade</taxon>
        <taxon>indigoferoid/millettioid clade</taxon>
        <taxon>Phaseoleae</taxon>
        <taxon>Vigna</taxon>
    </lineage>
</organism>
<feature type="domain" description="DEP" evidence="2">
    <location>
        <begin position="311"/>
        <end position="384"/>
    </location>
</feature>
<dbReference type="SUPFAM" id="SSF46785">
    <property type="entry name" value="Winged helix' DNA-binding domain"/>
    <property type="match status" value="1"/>
</dbReference>
<dbReference type="PROSITE" id="PS51354">
    <property type="entry name" value="GLUTAREDOXIN_2"/>
    <property type="match status" value="1"/>
</dbReference>